<gene>
    <name evidence="5" type="ORF">AVDCRST_MAG25-1904</name>
</gene>
<dbReference type="InterPro" id="IPR020904">
    <property type="entry name" value="Sc_DH/Rdtase_CS"/>
</dbReference>
<accession>A0A6J4RCW7</accession>
<evidence type="ECO:0000256" key="3">
    <source>
        <dbReference type="ARBA" id="ARBA00023002"/>
    </source>
</evidence>
<evidence type="ECO:0000256" key="1">
    <source>
        <dbReference type="ARBA" id="ARBA00006484"/>
    </source>
</evidence>
<dbReference type="FunFam" id="3.40.50.720:FF:000115">
    <property type="entry name" value="3-oxoacyl-[acyl-carrier-protein] reductase FabG"/>
    <property type="match status" value="1"/>
</dbReference>
<dbReference type="EC" id="1.1.1.100" evidence="5"/>
<dbReference type="AlphaFoldDB" id="A0A6J4RCW7"/>
<dbReference type="GO" id="GO:0030497">
    <property type="term" value="P:fatty acid elongation"/>
    <property type="evidence" value="ECO:0007669"/>
    <property type="project" value="TreeGrafter"/>
</dbReference>
<proteinExistence type="inferred from homology"/>
<dbReference type="PANTHER" id="PTHR42760:SF40">
    <property type="entry name" value="3-OXOACYL-[ACYL-CARRIER-PROTEIN] REDUCTASE, CHLOROPLASTIC"/>
    <property type="match status" value="1"/>
</dbReference>
<protein>
    <submittedName>
        <fullName evidence="5">3-oxoacyl-[acyl-carrier protein] reductase</fullName>
        <ecNumber evidence="5">1.1.1.100</ecNumber>
    </submittedName>
</protein>
<dbReference type="InterPro" id="IPR057326">
    <property type="entry name" value="KR_dom"/>
</dbReference>
<dbReference type="PRINTS" id="PR00080">
    <property type="entry name" value="SDRFAMILY"/>
</dbReference>
<dbReference type="PROSITE" id="PS00061">
    <property type="entry name" value="ADH_SHORT"/>
    <property type="match status" value="1"/>
</dbReference>
<dbReference type="PANTHER" id="PTHR42760">
    <property type="entry name" value="SHORT-CHAIN DEHYDROGENASES/REDUCTASES FAMILY MEMBER"/>
    <property type="match status" value="1"/>
</dbReference>
<dbReference type="InterPro" id="IPR002347">
    <property type="entry name" value="SDR_fam"/>
</dbReference>
<dbReference type="InterPro" id="IPR036291">
    <property type="entry name" value="NAD(P)-bd_dom_sf"/>
</dbReference>
<name>A0A6J4RCW7_9ACTN</name>
<evidence type="ECO:0000256" key="2">
    <source>
        <dbReference type="ARBA" id="ARBA00022857"/>
    </source>
</evidence>
<dbReference type="NCBIfam" id="NF005559">
    <property type="entry name" value="PRK07231.1"/>
    <property type="match status" value="1"/>
</dbReference>
<reference evidence="5" key="1">
    <citation type="submission" date="2020-02" db="EMBL/GenBank/DDBJ databases">
        <authorList>
            <person name="Meier V. D."/>
        </authorList>
    </citation>
    <scope>NUCLEOTIDE SEQUENCE</scope>
    <source>
        <strain evidence="5">AVDCRST_MAG25</strain>
    </source>
</reference>
<keyword evidence="2" id="KW-0521">NADP</keyword>
<evidence type="ECO:0000259" key="4">
    <source>
        <dbReference type="SMART" id="SM00822"/>
    </source>
</evidence>
<dbReference type="Pfam" id="PF13561">
    <property type="entry name" value="adh_short_C2"/>
    <property type="match status" value="1"/>
</dbReference>
<dbReference type="GO" id="GO:0004316">
    <property type="term" value="F:3-oxoacyl-[acyl-carrier-protein] reductase (NADPH) activity"/>
    <property type="evidence" value="ECO:0007669"/>
    <property type="project" value="UniProtKB-EC"/>
</dbReference>
<dbReference type="Gene3D" id="3.40.50.720">
    <property type="entry name" value="NAD(P)-binding Rossmann-like Domain"/>
    <property type="match status" value="1"/>
</dbReference>
<dbReference type="PRINTS" id="PR00081">
    <property type="entry name" value="GDHRDH"/>
</dbReference>
<comment type="similarity">
    <text evidence="1">Belongs to the short-chain dehydrogenases/reductases (SDR) family.</text>
</comment>
<keyword evidence="3 5" id="KW-0560">Oxidoreductase</keyword>
<dbReference type="SUPFAM" id="SSF51735">
    <property type="entry name" value="NAD(P)-binding Rossmann-fold domains"/>
    <property type="match status" value="1"/>
</dbReference>
<dbReference type="EMBL" id="CADCVI010000116">
    <property type="protein sequence ID" value="CAA9469264.1"/>
    <property type="molecule type" value="Genomic_DNA"/>
</dbReference>
<sequence>MSIRFGPEACERKGVNMGRLDDRVAIVTGAGRGIGAAEAIRMAQDGANVAVLDLTEEAGRETVEAIEAAGAEGIAIACDVSKTEQVQAAFAKVKERFGRIDILINNAGLLRDNLSFKMTDDDWDTVLDVHLKGSFLCSREAQKYMVEQQSGKIIMTSSIVALGNKGQLNYSAAKAGLQAMARTLALELGRFNINVNAVAPGWIETEMTKEAAERVGMTMDDMKERFAKNIPLRRFGRVDDIANVVAFLASDEASYISGETIYVAGGPSSSVI</sequence>
<dbReference type="SMART" id="SM00822">
    <property type="entry name" value="PKS_KR"/>
    <property type="match status" value="1"/>
</dbReference>
<feature type="domain" description="Ketoreductase" evidence="4">
    <location>
        <begin position="23"/>
        <end position="205"/>
    </location>
</feature>
<dbReference type="NCBIfam" id="NF009466">
    <property type="entry name" value="PRK12826.1-2"/>
    <property type="match status" value="1"/>
</dbReference>
<organism evidence="5">
    <name type="scientific">uncultured Rubrobacteraceae bacterium</name>
    <dbReference type="NCBI Taxonomy" id="349277"/>
    <lineage>
        <taxon>Bacteria</taxon>
        <taxon>Bacillati</taxon>
        <taxon>Actinomycetota</taxon>
        <taxon>Rubrobacteria</taxon>
        <taxon>Rubrobacterales</taxon>
        <taxon>Rubrobacteraceae</taxon>
        <taxon>environmental samples</taxon>
    </lineage>
</organism>
<evidence type="ECO:0000313" key="5">
    <source>
        <dbReference type="EMBL" id="CAA9469264.1"/>
    </source>
</evidence>